<name>A0A699YZ33_HAELA</name>
<dbReference type="AlphaFoldDB" id="A0A699YZ33"/>
<keyword evidence="2" id="KW-1185">Reference proteome</keyword>
<dbReference type="Proteomes" id="UP000485058">
    <property type="component" value="Unassembled WGS sequence"/>
</dbReference>
<comment type="caution">
    <text evidence="1">The sequence shown here is derived from an EMBL/GenBank/DDBJ whole genome shotgun (WGS) entry which is preliminary data.</text>
</comment>
<dbReference type="EMBL" id="BLLF01000527">
    <property type="protein sequence ID" value="GFH12668.1"/>
    <property type="molecule type" value="Genomic_DNA"/>
</dbReference>
<accession>A0A699YZ33</accession>
<organism evidence="1 2">
    <name type="scientific">Haematococcus lacustris</name>
    <name type="common">Green alga</name>
    <name type="synonym">Haematococcus pluvialis</name>
    <dbReference type="NCBI Taxonomy" id="44745"/>
    <lineage>
        <taxon>Eukaryota</taxon>
        <taxon>Viridiplantae</taxon>
        <taxon>Chlorophyta</taxon>
        <taxon>core chlorophytes</taxon>
        <taxon>Chlorophyceae</taxon>
        <taxon>CS clade</taxon>
        <taxon>Chlamydomonadales</taxon>
        <taxon>Haematococcaceae</taxon>
        <taxon>Haematococcus</taxon>
    </lineage>
</organism>
<protein>
    <submittedName>
        <fullName evidence="1">Uncharacterized protein</fullName>
    </submittedName>
</protein>
<gene>
    <name evidence="1" type="ORF">HaLaN_08395</name>
</gene>
<sequence length="66" mass="6631">MQSSSLLSGSTGQVPAKHGDAALTQVWVAPPGGPTLMAPAVQVLNSPFAVPSSALTQCQRVQCPAS</sequence>
<evidence type="ECO:0000313" key="1">
    <source>
        <dbReference type="EMBL" id="GFH12668.1"/>
    </source>
</evidence>
<proteinExistence type="predicted"/>
<evidence type="ECO:0000313" key="2">
    <source>
        <dbReference type="Proteomes" id="UP000485058"/>
    </source>
</evidence>
<reference evidence="1 2" key="1">
    <citation type="submission" date="2020-02" db="EMBL/GenBank/DDBJ databases">
        <title>Draft genome sequence of Haematococcus lacustris strain NIES-144.</title>
        <authorList>
            <person name="Morimoto D."/>
            <person name="Nakagawa S."/>
            <person name="Yoshida T."/>
            <person name="Sawayama S."/>
        </authorList>
    </citation>
    <scope>NUCLEOTIDE SEQUENCE [LARGE SCALE GENOMIC DNA]</scope>
    <source>
        <strain evidence="1 2">NIES-144</strain>
    </source>
</reference>